<evidence type="ECO:0000259" key="3">
    <source>
        <dbReference type="PROSITE" id="PS51186"/>
    </source>
</evidence>
<sequence length="151" mass="16901">MLIIRQANTADTPSLIRLRAAWVAEQIGESTEDPDFESDYRAWQENNARTMFVADLDGTLIGMLNLMVFERMPKPGKKSTCWVYLGNAFVAADYRNCGVGGQLLEAAIQFSQSIKAARIVLSPSAESKTFYAKYGFAPAEELLVKRFEYES</sequence>
<evidence type="ECO:0000256" key="1">
    <source>
        <dbReference type="ARBA" id="ARBA00022679"/>
    </source>
</evidence>
<dbReference type="Pfam" id="PF00583">
    <property type="entry name" value="Acetyltransf_1"/>
    <property type="match status" value="1"/>
</dbReference>
<gene>
    <name evidence="4" type="ORF">AU252_12230</name>
</gene>
<dbReference type="InterPro" id="IPR016181">
    <property type="entry name" value="Acyl_CoA_acyltransferase"/>
</dbReference>
<reference evidence="4 5" key="1">
    <citation type="submission" date="2015-12" db="EMBL/GenBank/DDBJ databases">
        <authorList>
            <person name="Shamseldin A."/>
            <person name="Moawad H."/>
            <person name="Abd El-Rahim W.M."/>
            <person name="Sadowsky M.J."/>
        </authorList>
    </citation>
    <scope>NUCLEOTIDE SEQUENCE [LARGE SCALE GENOMIC DNA]</scope>
    <source>
        <strain evidence="4 5">Ar51</strain>
    </source>
</reference>
<evidence type="ECO:0000313" key="5">
    <source>
        <dbReference type="Proteomes" id="UP000065151"/>
    </source>
</evidence>
<dbReference type="Gene3D" id="3.40.630.30">
    <property type="match status" value="1"/>
</dbReference>
<dbReference type="Proteomes" id="UP000065151">
    <property type="component" value="Chromosome"/>
</dbReference>
<dbReference type="PROSITE" id="PS51186">
    <property type="entry name" value="GNAT"/>
    <property type="match status" value="1"/>
</dbReference>
<dbReference type="PANTHER" id="PTHR43877">
    <property type="entry name" value="AMINOALKYLPHOSPHONATE N-ACETYLTRANSFERASE-RELATED-RELATED"/>
    <property type="match status" value="1"/>
</dbReference>
<dbReference type="CDD" id="cd04301">
    <property type="entry name" value="NAT_SF"/>
    <property type="match status" value="1"/>
</dbReference>
<dbReference type="EMBL" id="CP013747">
    <property type="protein sequence ID" value="ALV41830.1"/>
    <property type="molecule type" value="Genomic_DNA"/>
</dbReference>
<protein>
    <recommendedName>
        <fullName evidence="3">N-acetyltransferase domain-containing protein</fullName>
    </recommendedName>
</protein>
<dbReference type="SUPFAM" id="SSF55729">
    <property type="entry name" value="Acyl-CoA N-acyltransferases (Nat)"/>
    <property type="match status" value="1"/>
</dbReference>
<evidence type="ECO:0000313" key="4">
    <source>
        <dbReference type="EMBL" id="ALV41830.1"/>
    </source>
</evidence>
<accession>A0A0U3GRJ5</accession>
<dbReference type="PANTHER" id="PTHR43877:SF1">
    <property type="entry name" value="ACETYLTRANSFERASE"/>
    <property type="match status" value="1"/>
</dbReference>
<proteinExistence type="predicted"/>
<dbReference type="RefSeq" id="WP_058930954.1">
    <property type="nucleotide sequence ID" value="NZ_CP013747.1"/>
</dbReference>
<keyword evidence="1" id="KW-0808">Transferase</keyword>
<dbReference type="InterPro" id="IPR050832">
    <property type="entry name" value="Bact_Acetyltransf"/>
</dbReference>
<dbReference type="GO" id="GO:0016747">
    <property type="term" value="F:acyltransferase activity, transferring groups other than amino-acyl groups"/>
    <property type="evidence" value="ECO:0007669"/>
    <property type="project" value="InterPro"/>
</dbReference>
<organism evidence="4">
    <name type="scientific">Pseudarthrobacter sulfonivorans</name>
    <dbReference type="NCBI Taxonomy" id="121292"/>
    <lineage>
        <taxon>Bacteria</taxon>
        <taxon>Bacillati</taxon>
        <taxon>Actinomycetota</taxon>
        <taxon>Actinomycetes</taxon>
        <taxon>Micrococcales</taxon>
        <taxon>Micrococcaceae</taxon>
        <taxon>Pseudarthrobacter</taxon>
    </lineage>
</organism>
<dbReference type="AlphaFoldDB" id="A0A0U3GRJ5"/>
<evidence type="ECO:0000256" key="2">
    <source>
        <dbReference type="ARBA" id="ARBA00023315"/>
    </source>
</evidence>
<name>A0A0U3GRJ5_9MICC</name>
<dbReference type="KEGG" id="psul:AU252_12230"/>
<dbReference type="InterPro" id="IPR000182">
    <property type="entry name" value="GNAT_dom"/>
</dbReference>
<keyword evidence="2" id="KW-0012">Acyltransferase</keyword>
<feature type="domain" description="N-acetyltransferase" evidence="3">
    <location>
        <begin position="2"/>
        <end position="151"/>
    </location>
</feature>
<dbReference type="STRING" id="121292.AU252_12230"/>